<protein>
    <submittedName>
        <fullName evidence="1">Uncharacterized protein</fullName>
    </submittedName>
</protein>
<name>A0AAV4NR94_CAEEX</name>
<comment type="caution">
    <text evidence="1">The sequence shown here is derived from an EMBL/GenBank/DDBJ whole genome shotgun (WGS) entry which is preliminary data.</text>
</comment>
<keyword evidence="2" id="KW-1185">Reference proteome</keyword>
<organism evidence="1 2">
    <name type="scientific">Caerostris extrusa</name>
    <name type="common">Bark spider</name>
    <name type="synonym">Caerostris bankana</name>
    <dbReference type="NCBI Taxonomy" id="172846"/>
    <lineage>
        <taxon>Eukaryota</taxon>
        <taxon>Metazoa</taxon>
        <taxon>Ecdysozoa</taxon>
        <taxon>Arthropoda</taxon>
        <taxon>Chelicerata</taxon>
        <taxon>Arachnida</taxon>
        <taxon>Araneae</taxon>
        <taxon>Araneomorphae</taxon>
        <taxon>Entelegynae</taxon>
        <taxon>Araneoidea</taxon>
        <taxon>Araneidae</taxon>
        <taxon>Caerostris</taxon>
    </lineage>
</organism>
<sequence>MCMAHAKPWLAIKSAEQYTISKESTILSTFVFCRIAVQIATRGFVVNYYGGQNCRFGTSNDLTLKKGDRLLSVKRKLDRLSVLACSSNRECRHPLRVVQIIVIT</sequence>
<dbReference type="AlphaFoldDB" id="A0AAV4NR94"/>
<proteinExistence type="predicted"/>
<accession>A0AAV4NR94</accession>
<evidence type="ECO:0000313" key="1">
    <source>
        <dbReference type="EMBL" id="GIX86933.1"/>
    </source>
</evidence>
<dbReference type="Proteomes" id="UP001054945">
    <property type="component" value="Unassembled WGS sequence"/>
</dbReference>
<gene>
    <name evidence="1" type="ORF">CEXT_469991</name>
</gene>
<dbReference type="EMBL" id="BPLR01021186">
    <property type="protein sequence ID" value="GIX86933.1"/>
    <property type="molecule type" value="Genomic_DNA"/>
</dbReference>
<reference evidence="1 2" key="1">
    <citation type="submission" date="2021-06" db="EMBL/GenBank/DDBJ databases">
        <title>Caerostris extrusa draft genome.</title>
        <authorList>
            <person name="Kono N."/>
            <person name="Arakawa K."/>
        </authorList>
    </citation>
    <scope>NUCLEOTIDE SEQUENCE [LARGE SCALE GENOMIC DNA]</scope>
</reference>
<evidence type="ECO:0000313" key="2">
    <source>
        <dbReference type="Proteomes" id="UP001054945"/>
    </source>
</evidence>